<keyword evidence="4 5" id="KW-0472">Membrane</keyword>
<feature type="transmembrane region" description="Helical" evidence="5">
    <location>
        <begin position="263"/>
        <end position="283"/>
    </location>
</feature>
<keyword evidence="3 5" id="KW-1133">Transmembrane helix</keyword>
<sequence length="306" mass="32821">MVCLPESCIVASFFIAAICYVCYRCVMGSWQPVANLRDYVSQHPPGVTFFLCVLSLALTFLSLGSYTHTHRLPNPDTQDWNHFLSSLANLQLCARANGTAMETVSSPPFGKEEVCGTVLLNSTQSPPSITHLSLWVPLAVMDSSDSQSLSDLCLHGTLLASQLGLTGNEAVNVTLMFSSPSVGGNSHACLSVSAPTHILPPALLPPVCPANEGTSSPVRAFAMEISSQKPSASQSCYSLQYTPDPTLTAMLTQKELGLASRHLIQVSVCLLGVCVLLCFSASLTHSHVRRYHSNGLELQREPLIDS</sequence>
<keyword evidence="2 5" id="KW-0812">Transmembrane</keyword>
<evidence type="ECO:0000256" key="5">
    <source>
        <dbReference type="SAM" id="Phobius"/>
    </source>
</evidence>
<feature type="transmembrane region" description="Helical" evidence="5">
    <location>
        <begin position="7"/>
        <end position="26"/>
    </location>
</feature>
<dbReference type="GeneTree" id="ENSGT00940000153883"/>
<keyword evidence="8" id="KW-1185">Reference proteome</keyword>
<evidence type="ECO:0000256" key="3">
    <source>
        <dbReference type="ARBA" id="ARBA00022989"/>
    </source>
</evidence>
<evidence type="ECO:0000259" key="6">
    <source>
        <dbReference type="Pfam" id="PF14940"/>
    </source>
</evidence>
<accession>A0A4W5NEL9</accession>
<evidence type="ECO:0000256" key="2">
    <source>
        <dbReference type="ARBA" id="ARBA00022692"/>
    </source>
</evidence>
<organism evidence="7 8">
    <name type="scientific">Hucho hucho</name>
    <name type="common">huchen</name>
    <dbReference type="NCBI Taxonomy" id="62062"/>
    <lineage>
        <taxon>Eukaryota</taxon>
        <taxon>Metazoa</taxon>
        <taxon>Chordata</taxon>
        <taxon>Craniata</taxon>
        <taxon>Vertebrata</taxon>
        <taxon>Euteleostomi</taxon>
        <taxon>Actinopterygii</taxon>
        <taxon>Neopterygii</taxon>
        <taxon>Teleostei</taxon>
        <taxon>Protacanthopterygii</taxon>
        <taxon>Salmoniformes</taxon>
        <taxon>Salmonidae</taxon>
        <taxon>Salmoninae</taxon>
        <taxon>Hucho</taxon>
    </lineage>
</organism>
<feature type="domain" description="TMEM248/TMEM219" evidence="6">
    <location>
        <begin position="36"/>
        <end position="249"/>
    </location>
</feature>
<dbReference type="PANTHER" id="PTHR16002">
    <property type="entry name" value="TRANSMEMBRANE PROTEIN 248-LIKE"/>
    <property type="match status" value="1"/>
</dbReference>
<proteinExistence type="predicted"/>
<dbReference type="AlphaFoldDB" id="A0A4W5NEL9"/>
<reference evidence="8" key="1">
    <citation type="submission" date="2018-06" db="EMBL/GenBank/DDBJ databases">
        <title>Genome assembly of Danube salmon.</title>
        <authorList>
            <person name="Macqueen D.J."/>
            <person name="Gundappa M.K."/>
        </authorList>
    </citation>
    <scope>NUCLEOTIDE SEQUENCE [LARGE SCALE GENOMIC DNA]</scope>
</reference>
<evidence type="ECO:0000313" key="8">
    <source>
        <dbReference type="Proteomes" id="UP000314982"/>
    </source>
</evidence>
<reference evidence="7" key="3">
    <citation type="submission" date="2025-09" db="UniProtKB">
        <authorList>
            <consortium name="Ensembl"/>
        </authorList>
    </citation>
    <scope>IDENTIFICATION</scope>
</reference>
<feature type="transmembrane region" description="Helical" evidence="5">
    <location>
        <begin position="46"/>
        <end position="66"/>
    </location>
</feature>
<reference evidence="7" key="2">
    <citation type="submission" date="2025-08" db="UniProtKB">
        <authorList>
            <consortium name="Ensembl"/>
        </authorList>
    </citation>
    <scope>IDENTIFICATION</scope>
</reference>
<dbReference type="PANTHER" id="PTHR16002:SF6">
    <property type="entry name" value="INSULIN-LIKE GROWTH FACTOR-BINDING PROTEIN 3 RECEPTOR"/>
    <property type="match status" value="1"/>
</dbReference>
<evidence type="ECO:0000313" key="7">
    <source>
        <dbReference type="Ensembl" id="ENSHHUP00000047850.1"/>
    </source>
</evidence>
<comment type="subcellular location">
    <subcellularLocation>
        <location evidence="1">Membrane</location>
    </subcellularLocation>
</comment>
<evidence type="ECO:0000256" key="1">
    <source>
        <dbReference type="ARBA" id="ARBA00004370"/>
    </source>
</evidence>
<name>A0A4W5NEL9_9TELE</name>
<protein>
    <recommendedName>
        <fullName evidence="6">TMEM248/TMEM219 domain-containing protein</fullName>
    </recommendedName>
</protein>
<dbReference type="GO" id="GO:0016020">
    <property type="term" value="C:membrane"/>
    <property type="evidence" value="ECO:0007669"/>
    <property type="project" value="UniProtKB-SubCell"/>
</dbReference>
<evidence type="ECO:0000256" key="4">
    <source>
        <dbReference type="ARBA" id="ARBA00023136"/>
    </source>
</evidence>
<dbReference type="Proteomes" id="UP000314982">
    <property type="component" value="Unassembled WGS sequence"/>
</dbReference>
<dbReference type="STRING" id="62062.ENSHHUP00000047850"/>
<dbReference type="Ensembl" id="ENSHHUT00000049596.1">
    <property type="protein sequence ID" value="ENSHHUP00000047850.1"/>
    <property type="gene ID" value="ENSHHUG00000029066.1"/>
</dbReference>
<dbReference type="Pfam" id="PF14940">
    <property type="entry name" value="TMEM219"/>
    <property type="match status" value="1"/>
</dbReference>
<dbReference type="InterPro" id="IPR039493">
    <property type="entry name" value="TMEM248/TMEM219"/>
</dbReference>
<dbReference type="InterPro" id="IPR039587">
    <property type="entry name" value="TMEM248/TMEM219_dom"/>
</dbReference>